<proteinExistence type="predicted"/>
<evidence type="ECO:0000313" key="4">
    <source>
        <dbReference type="Proteomes" id="UP000199517"/>
    </source>
</evidence>
<protein>
    <recommendedName>
        <fullName evidence="5">Carboxypeptidase regulatory-like domain-containing protein</fullName>
    </recommendedName>
</protein>
<feature type="region of interest" description="Disordered" evidence="1">
    <location>
        <begin position="1"/>
        <end position="20"/>
    </location>
</feature>
<reference evidence="4" key="1">
    <citation type="submission" date="2016-10" db="EMBL/GenBank/DDBJ databases">
        <authorList>
            <person name="Varghese N."/>
            <person name="Submissions S."/>
        </authorList>
    </citation>
    <scope>NUCLEOTIDE SEQUENCE [LARGE SCALE GENOMIC DNA]</scope>
    <source>
        <strain evidence="4">DSM 7481</strain>
    </source>
</reference>
<dbReference type="AlphaFoldDB" id="A0A1I1WAI9"/>
<evidence type="ECO:0000313" key="3">
    <source>
        <dbReference type="EMBL" id="SFD92215.1"/>
    </source>
</evidence>
<gene>
    <name evidence="3" type="ORF">SAMN04489710_1094</name>
</gene>
<evidence type="ECO:0008006" key="5">
    <source>
        <dbReference type="Google" id="ProtNLM"/>
    </source>
</evidence>
<name>A0A1I1WAI9_9BURK</name>
<feature type="signal peptide" evidence="2">
    <location>
        <begin position="1"/>
        <end position="43"/>
    </location>
</feature>
<accession>A0A1I1WAI9</accession>
<evidence type="ECO:0000256" key="1">
    <source>
        <dbReference type="SAM" id="MobiDB-lite"/>
    </source>
</evidence>
<sequence length="176" mass="18365">MQLKTIAAFPQHPTASPSRRSGARLIPAVACVVAALTAFPAMAQPQNLPQPVPIATGNGSATPASALPVTKTQGKLRYTCGGISVDESSAMRAAMKDHPLSLLFAAAGGAYLADVEVKLVPQGWGDAESLTFTASGPVCLLDLPAGSYEIEVRSGDKEKRQTVMVGKDPKTVDFRF</sequence>
<organism evidence="3 4">
    <name type="scientific">Paracidovorax konjaci</name>
    <dbReference type="NCBI Taxonomy" id="32040"/>
    <lineage>
        <taxon>Bacteria</taxon>
        <taxon>Pseudomonadati</taxon>
        <taxon>Pseudomonadota</taxon>
        <taxon>Betaproteobacteria</taxon>
        <taxon>Burkholderiales</taxon>
        <taxon>Comamonadaceae</taxon>
        <taxon>Paracidovorax</taxon>
    </lineage>
</organism>
<evidence type="ECO:0000256" key="2">
    <source>
        <dbReference type="SAM" id="SignalP"/>
    </source>
</evidence>
<dbReference type="EMBL" id="FOMQ01000009">
    <property type="protein sequence ID" value="SFD92215.1"/>
    <property type="molecule type" value="Genomic_DNA"/>
</dbReference>
<dbReference type="Proteomes" id="UP000199517">
    <property type="component" value="Unassembled WGS sequence"/>
</dbReference>
<dbReference type="OrthoDB" id="8926484at2"/>
<feature type="chain" id="PRO_5011698594" description="Carboxypeptidase regulatory-like domain-containing protein" evidence="2">
    <location>
        <begin position="44"/>
        <end position="176"/>
    </location>
</feature>
<keyword evidence="4" id="KW-1185">Reference proteome</keyword>
<dbReference type="RefSeq" id="WP_092953402.1">
    <property type="nucleotide sequence ID" value="NZ_FOMQ01000009.1"/>
</dbReference>
<dbReference type="STRING" id="32040.SAMN04489710_1094"/>
<keyword evidence="2" id="KW-0732">Signal</keyword>